<feature type="transmembrane region" description="Helical" evidence="2">
    <location>
        <begin position="48"/>
        <end position="69"/>
    </location>
</feature>
<feature type="compositionally biased region" description="Basic residues" evidence="1">
    <location>
        <begin position="28"/>
        <end position="39"/>
    </location>
</feature>
<evidence type="ECO:0000313" key="4">
    <source>
        <dbReference type="EMBL" id="MFC1439630.1"/>
    </source>
</evidence>
<sequence length="213" mass="23441">MPGRDLFRRRSAALPKKQPSTPAAAKAPRPRPRPLPRARKARSLGARLLRAVVGTVALLGLAVCGAVIVKLTLTPSPASVGIAHTNLHPGTSIRLYLDQPSVRQALLQIGGNILIGVPFGLLLPVISPRTRGLLRTVLICSFVVLLLELGQHFFVEGRSFDIDDVILAAVGAVIGYLPLGRKLSLRMHPDHRHWWQRRWDAMRRRSGTARRVR</sequence>
<dbReference type="InterPro" id="IPR053150">
    <property type="entry name" value="Teicoplanin_resist-assoc"/>
</dbReference>
<organism evidence="4 5">
    <name type="scientific">Streptacidiphilus jeojiensis</name>
    <dbReference type="NCBI Taxonomy" id="3229225"/>
    <lineage>
        <taxon>Bacteria</taxon>
        <taxon>Bacillati</taxon>
        <taxon>Actinomycetota</taxon>
        <taxon>Actinomycetes</taxon>
        <taxon>Kitasatosporales</taxon>
        <taxon>Streptomycetaceae</taxon>
        <taxon>Streptacidiphilus</taxon>
    </lineage>
</organism>
<evidence type="ECO:0000313" key="5">
    <source>
        <dbReference type="Proteomes" id="UP001592581"/>
    </source>
</evidence>
<feature type="domain" description="VanZ-like" evidence="3">
    <location>
        <begin position="66"/>
        <end position="177"/>
    </location>
</feature>
<dbReference type="RefSeq" id="WP_380565135.1">
    <property type="nucleotide sequence ID" value="NZ_JBEUKS010000005.1"/>
</dbReference>
<dbReference type="PANTHER" id="PTHR36834:SF1">
    <property type="entry name" value="INTEGRAL MEMBRANE PROTEIN"/>
    <property type="match status" value="1"/>
</dbReference>
<feature type="transmembrane region" description="Helical" evidence="2">
    <location>
        <begin position="160"/>
        <end position="179"/>
    </location>
</feature>
<protein>
    <submittedName>
        <fullName evidence="4">VanZ family protein</fullName>
    </submittedName>
</protein>
<evidence type="ECO:0000256" key="1">
    <source>
        <dbReference type="SAM" id="MobiDB-lite"/>
    </source>
</evidence>
<reference evidence="4 5" key="1">
    <citation type="submission" date="2024-06" db="EMBL/GenBank/DDBJ databases">
        <authorList>
            <person name="Lee S.D."/>
        </authorList>
    </citation>
    <scope>NUCLEOTIDE SEQUENCE [LARGE SCALE GENOMIC DNA]</scope>
    <source>
        <strain evidence="4 5">N1-10</strain>
    </source>
</reference>
<keyword evidence="2" id="KW-0812">Transmembrane</keyword>
<accession>A0ABV6XN00</accession>
<dbReference type="InterPro" id="IPR006976">
    <property type="entry name" value="VanZ-like"/>
</dbReference>
<name>A0ABV6XN00_9ACTN</name>
<evidence type="ECO:0000256" key="2">
    <source>
        <dbReference type="SAM" id="Phobius"/>
    </source>
</evidence>
<proteinExistence type="predicted"/>
<dbReference type="Pfam" id="PF04892">
    <property type="entry name" value="VanZ"/>
    <property type="match status" value="1"/>
</dbReference>
<comment type="caution">
    <text evidence="4">The sequence shown here is derived from an EMBL/GenBank/DDBJ whole genome shotgun (WGS) entry which is preliminary data.</text>
</comment>
<dbReference type="Proteomes" id="UP001592581">
    <property type="component" value="Unassembled WGS sequence"/>
</dbReference>
<evidence type="ECO:0000259" key="3">
    <source>
        <dbReference type="Pfam" id="PF04892"/>
    </source>
</evidence>
<gene>
    <name evidence="4" type="ORF">ABUW04_15335</name>
</gene>
<feature type="transmembrane region" description="Helical" evidence="2">
    <location>
        <begin position="105"/>
        <end position="126"/>
    </location>
</feature>
<keyword evidence="5" id="KW-1185">Reference proteome</keyword>
<keyword evidence="2" id="KW-0472">Membrane</keyword>
<keyword evidence="2" id="KW-1133">Transmembrane helix</keyword>
<dbReference type="EMBL" id="JBEUKS010000005">
    <property type="protein sequence ID" value="MFC1439630.1"/>
    <property type="molecule type" value="Genomic_DNA"/>
</dbReference>
<feature type="transmembrane region" description="Helical" evidence="2">
    <location>
        <begin position="133"/>
        <end position="154"/>
    </location>
</feature>
<dbReference type="PANTHER" id="PTHR36834">
    <property type="entry name" value="MEMBRANE PROTEIN-RELATED"/>
    <property type="match status" value="1"/>
</dbReference>
<feature type="region of interest" description="Disordered" evidence="1">
    <location>
        <begin position="1"/>
        <end position="39"/>
    </location>
</feature>